<keyword evidence="5" id="KW-0282">Flagellum</keyword>
<keyword evidence="5" id="KW-0969">Cilium</keyword>
<comment type="function">
    <text evidence="4">Required for flagellar hook formation. May act as a scaffolding protein.</text>
</comment>
<dbReference type="RefSeq" id="WP_142905544.1">
    <property type="nucleotide sequence ID" value="NZ_ML660097.1"/>
</dbReference>
<evidence type="ECO:0000256" key="1">
    <source>
        <dbReference type="ARBA" id="ARBA00010577"/>
    </source>
</evidence>
<name>A0A545T860_9GAMM</name>
<evidence type="ECO:0000256" key="2">
    <source>
        <dbReference type="ARBA" id="ARBA00016013"/>
    </source>
</evidence>
<keyword evidence="3" id="KW-1005">Bacterial flagellum biogenesis</keyword>
<gene>
    <name evidence="5" type="ORF">FKG94_17075</name>
</gene>
<dbReference type="OrthoDB" id="9785233at2"/>
<protein>
    <recommendedName>
        <fullName evidence="2">Basal-body rod modification protein FlgD</fullName>
    </recommendedName>
</protein>
<evidence type="ECO:0000313" key="5">
    <source>
        <dbReference type="EMBL" id="TQV73416.1"/>
    </source>
</evidence>
<dbReference type="Pfam" id="PF03963">
    <property type="entry name" value="FlgD"/>
    <property type="match status" value="1"/>
</dbReference>
<comment type="caution">
    <text evidence="5">The sequence shown here is derived from an EMBL/GenBank/DDBJ whole genome shotgun (WGS) entry which is preliminary data.</text>
</comment>
<organism evidence="5 6">
    <name type="scientific">Exilibacterium tricleocarpae</name>
    <dbReference type="NCBI Taxonomy" id="2591008"/>
    <lineage>
        <taxon>Bacteria</taxon>
        <taxon>Pseudomonadati</taxon>
        <taxon>Pseudomonadota</taxon>
        <taxon>Gammaproteobacteria</taxon>
        <taxon>Cellvibrionales</taxon>
        <taxon>Cellvibrionaceae</taxon>
        <taxon>Exilibacterium</taxon>
    </lineage>
</organism>
<sequence length="134" mass="14428">MQVDAIGVPADTTASNRAAIQQEDFLQVLLAQLQFQDPLEPLDNNEFIAQFAELTNLEQTQQLNDKLDTSLSLQNSAQAIGLIGRSVQAQTTTSQVVGKVVTIAFQNGTPLLTLETEAGGFITDITLGQISVIR</sequence>
<keyword evidence="5" id="KW-0966">Cell projection</keyword>
<dbReference type="EMBL" id="VHSG01000018">
    <property type="protein sequence ID" value="TQV73416.1"/>
    <property type="molecule type" value="Genomic_DNA"/>
</dbReference>
<proteinExistence type="inferred from homology"/>
<evidence type="ECO:0000256" key="3">
    <source>
        <dbReference type="ARBA" id="ARBA00022795"/>
    </source>
</evidence>
<dbReference type="InterPro" id="IPR005648">
    <property type="entry name" value="FlgD"/>
</dbReference>
<comment type="similarity">
    <text evidence="1">Belongs to the FlgD family.</text>
</comment>
<keyword evidence="6" id="KW-1185">Reference proteome</keyword>
<dbReference type="GO" id="GO:0044781">
    <property type="term" value="P:bacterial-type flagellum organization"/>
    <property type="evidence" value="ECO:0007669"/>
    <property type="project" value="UniProtKB-KW"/>
</dbReference>
<reference evidence="5 6" key="1">
    <citation type="submission" date="2019-06" db="EMBL/GenBank/DDBJ databases">
        <title>Whole genome sequence for Cellvibrionaceae sp. R142.</title>
        <authorList>
            <person name="Wang G."/>
        </authorList>
    </citation>
    <scope>NUCLEOTIDE SEQUENCE [LARGE SCALE GENOMIC DNA]</scope>
    <source>
        <strain evidence="5 6">R142</strain>
    </source>
</reference>
<dbReference type="Proteomes" id="UP000319732">
    <property type="component" value="Unassembled WGS sequence"/>
</dbReference>
<accession>A0A545T860</accession>
<evidence type="ECO:0000313" key="6">
    <source>
        <dbReference type="Proteomes" id="UP000319732"/>
    </source>
</evidence>
<dbReference type="AlphaFoldDB" id="A0A545T860"/>
<evidence type="ECO:0000256" key="4">
    <source>
        <dbReference type="ARBA" id="ARBA00024746"/>
    </source>
</evidence>